<feature type="signal peptide" evidence="1">
    <location>
        <begin position="1"/>
        <end position="17"/>
    </location>
</feature>
<name>A0ABS4TCW1_9PSEU</name>
<dbReference type="Proteomes" id="UP001519332">
    <property type="component" value="Unassembled WGS sequence"/>
</dbReference>
<sequence length="148" mass="15780">MRAVLAVVALAAGCATACSTTVAGSPVPAHFGDEALIARYFSEFGKSAEEGAAAQRDFLRKTQHPDYTDRLCDLQGAIITVDPTMATLRQDPDWSPEAGRKPRGSVYVVAVSLTITKDGKVLGDQIGSERVVVLDGAVYGFMPCFREN</sequence>
<comment type="caution">
    <text evidence="2">The sequence shown here is derived from an EMBL/GenBank/DDBJ whole genome shotgun (WGS) entry which is preliminary data.</text>
</comment>
<proteinExistence type="predicted"/>
<evidence type="ECO:0000256" key="1">
    <source>
        <dbReference type="SAM" id="SignalP"/>
    </source>
</evidence>
<dbReference type="RefSeq" id="WP_209637471.1">
    <property type="nucleotide sequence ID" value="NZ_JAGINW010000001.1"/>
</dbReference>
<gene>
    <name evidence="2" type="ORF">JOF56_002561</name>
</gene>
<feature type="chain" id="PRO_5045913863" description="Lipoprotein" evidence="1">
    <location>
        <begin position="18"/>
        <end position="148"/>
    </location>
</feature>
<evidence type="ECO:0000313" key="3">
    <source>
        <dbReference type="Proteomes" id="UP001519332"/>
    </source>
</evidence>
<accession>A0ABS4TCW1</accession>
<protein>
    <recommendedName>
        <fullName evidence="4">Lipoprotein</fullName>
    </recommendedName>
</protein>
<keyword evidence="1" id="KW-0732">Signal</keyword>
<keyword evidence="3" id="KW-1185">Reference proteome</keyword>
<dbReference type="EMBL" id="JAGINW010000001">
    <property type="protein sequence ID" value="MBP2322176.1"/>
    <property type="molecule type" value="Genomic_DNA"/>
</dbReference>
<evidence type="ECO:0000313" key="2">
    <source>
        <dbReference type="EMBL" id="MBP2322176.1"/>
    </source>
</evidence>
<organism evidence="2 3">
    <name type="scientific">Kibdelosporangium banguiense</name>
    <dbReference type="NCBI Taxonomy" id="1365924"/>
    <lineage>
        <taxon>Bacteria</taxon>
        <taxon>Bacillati</taxon>
        <taxon>Actinomycetota</taxon>
        <taxon>Actinomycetes</taxon>
        <taxon>Pseudonocardiales</taxon>
        <taxon>Pseudonocardiaceae</taxon>
        <taxon>Kibdelosporangium</taxon>
    </lineage>
</organism>
<evidence type="ECO:0008006" key="4">
    <source>
        <dbReference type="Google" id="ProtNLM"/>
    </source>
</evidence>
<reference evidence="2 3" key="1">
    <citation type="submission" date="2021-03" db="EMBL/GenBank/DDBJ databases">
        <title>Sequencing the genomes of 1000 actinobacteria strains.</title>
        <authorList>
            <person name="Klenk H.-P."/>
        </authorList>
    </citation>
    <scope>NUCLEOTIDE SEQUENCE [LARGE SCALE GENOMIC DNA]</scope>
    <source>
        <strain evidence="2 3">DSM 46670</strain>
    </source>
</reference>